<organism evidence="2 3">
    <name type="scientific">Gigaspora margarita</name>
    <dbReference type="NCBI Taxonomy" id="4874"/>
    <lineage>
        <taxon>Eukaryota</taxon>
        <taxon>Fungi</taxon>
        <taxon>Fungi incertae sedis</taxon>
        <taxon>Mucoromycota</taxon>
        <taxon>Glomeromycotina</taxon>
        <taxon>Glomeromycetes</taxon>
        <taxon>Diversisporales</taxon>
        <taxon>Gigasporaceae</taxon>
        <taxon>Gigaspora</taxon>
    </lineage>
</organism>
<protein>
    <submittedName>
        <fullName evidence="2">Uncharacterized protein</fullName>
    </submittedName>
</protein>
<name>A0A8H4AID2_GIGMA</name>
<dbReference type="EMBL" id="WTPW01000560">
    <property type="protein sequence ID" value="KAF0499934.1"/>
    <property type="molecule type" value="Genomic_DNA"/>
</dbReference>
<dbReference type="Proteomes" id="UP000439903">
    <property type="component" value="Unassembled WGS sequence"/>
</dbReference>
<dbReference type="OrthoDB" id="2449919at2759"/>
<evidence type="ECO:0000313" key="2">
    <source>
        <dbReference type="EMBL" id="KAF0499934.1"/>
    </source>
</evidence>
<keyword evidence="1" id="KW-0472">Membrane</keyword>
<evidence type="ECO:0000256" key="1">
    <source>
        <dbReference type="SAM" id="Phobius"/>
    </source>
</evidence>
<feature type="transmembrane region" description="Helical" evidence="1">
    <location>
        <begin position="100"/>
        <end position="120"/>
    </location>
</feature>
<keyword evidence="3" id="KW-1185">Reference proteome</keyword>
<keyword evidence="1" id="KW-0812">Transmembrane</keyword>
<feature type="transmembrane region" description="Helical" evidence="1">
    <location>
        <begin position="189"/>
        <end position="208"/>
    </location>
</feature>
<sequence>MFFIFNEIWFYNSSKIKMEIVYISCDEVTDNPDYLSEIFVPPSLNGTCQFSNYSAYNIYNTAFSQISEFFTYASVIFNIAVYGVTSKLSMRTTFFLDDIIILLSSLAPIYFWYFTIKPILILNDHNRATSFDQRSLPPSIVPFKGFVVILVLFVVIILAKIDNIEKNPVIEKFLKFFPKKSKNIINKRCFFLVVFFSIIQLFFEYAVYCTPPYIDAIFNAIMTTVITRTVASFFSKNVVINIAKKGININLTNHQNIVLANIEEKYIGEFEEVYKIDKNESTKIFGIICEKCIENGIDDYQIKIDETKKTPKIVELKPLENKTAALEESRCENCIYSDINDVEKDQYVYAVCITKMGLLDYIIYYHRTTYD</sequence>
<gene>
    <name evidence="2" type="ORF">F8M41_020394</name>
</gene>
<feature type="transmembrane region" description="Helical" evidence="1">
    <location>
        <begin position="140"/>
        <end position="159"/>
    </location>
</feature>
<proteinExistence type="predicted"/>
<feature type="transmembrane region" description="Helical" evidence="1">
    <location>
        <begin position="69"/>
        <end position="88"/>
    </location>
</feature>
<keyword evidence="1" id="KW-1133">Transmembrane helix</keyword>
<accession>A0A8H4AID2</accession>
<evidence type="ECO:0000313" key="3">
    <source>
        <dbReference type="Proteomes" id="UP000439903"/>
    </source>
</evidence>
<dbReference type="AlphaFoldDB" id="A0A8H4AID2"/>
<comment type="caution">
    <text evidence="2">The sequence shown here is derived from an EMBL/GenBank/DDBJ whole genome shotgun (WGS) entry which is preliminary data.</text>
</comment>
<reference evidence="2 3" key="1">
    <citation type="journal article" date="2019" name="Environ. Microbiol.">
        <title>At the nexus of three kingdoms: the genome of the mycorrhizal fungus Gigaspora margarita provides insights into plant, endobacterial and fungal interactions.</title>
        <authorList>
            <person name="Venice F."/>
            <person name="Ghignone S."/>
            <person name="Salvioli di Fossalunga A."/>
            <person name="Amselem J."/>
            <person name="Novero M."/>
            <person name="Xianan X."/>
            <person name="Sedzielewska Toro K."/>
            <person name="Morin E."/>
            <person name="Lipzen A."/>
            <person name="Grigoriev I.V."/>
            <person name="Henrissat B."/>
            <person name="Martin F.M."/>
            <person name="Bonfante P."/>
        </authorList>
    </citation>
    <scope>NUCLEOTIDE SEQUENCE [LARGE SCALE GENOMIC DNA]</scope>
    <source>
        <strain evidence="2 3">BEG34</strain>
    </source>
</reference>